<dbReference type="PANTHER" id="PTHR22942:SF39">
    <property type="entry name" value="DNA REPAIR PROTEIN RAD51 HOMOLOG 1"/>
    <property type="match status" value="1"/>
</dbReference>
<dbReference type="PANTHER" id="PTHR22942">
    <property type="entry name" value="RECA/RAD51/RADA DNA STRAND-PAIRING FAMILY MEMBER"/>
    <property type="match status" value="1"/>
</dbReference>
<dbReference type="AlphaFoldDB" id="A0A4P9Y2Y5"/>
<dbReference type="GO" id="GO:0000150">
    <property type="term" value="F:DNA strand exchange activity"/>
    <property type="evidence" value="ECO:0007669"/>
    <property type="project" value="TreeGrafter"/>
</dbReference>
<dbReference type="GO" id="GO:0008094">
    <property type="term" value="F:ATP-dependent activity, acting on DNA"/>
    <property type="evidence" value="ECO:0007669"/>
    <property type="project" value="TreeGrafter"/>
</dbReference>
<dbReference type="Pfam" id="PF14520">
    <property type="entry name" value="HHH_5"/>
    <property type="match status" value="1"/>
</dbReference>
<dbReference type="GO" id="GO:0070192">
    <property type="term" value="P:chromosome organization involved in meiotic cell cycle"/>
    <property type="evidence" value="ECO:0007669"/>
    <property type="project" value="TreeGrafter"/>
</dbReference>
<gene>
    <name evidence="2" type="ORF">BJ684DRAFT_20204</name>
</gene>
<feature type="non-terminal residue" evidence="2">
    <location>
        <position position="87"/>
    </location>
</feature>
<dbReference type="FunFam" id="1.10.150.20:FF:000126">
    <property type="entry name" value="DNA repair protein RAD51 homolog"/>
    <property type="match status" value="1"/>
</dbReference>
<dbReference type="EMBL" id="KZ988059">
    <property type="protein sequence ID" value="RKP13286.1"/>
    <property type="molecule type" value="Genomic_DNA"/>
</dbReference>
<evidence type="ECO:0000256" key="1">
    <source>
        <dbReference type="SAM" id="MobiDB-lite"/>
    </source>
</evidence>
<dbReference type="GO" id="GO:0042148">
    <property type="term" value="P:DNA strand invasion"/>
    <property type="evidence" value="ECO:0007669"/>
    <property type="project" value="TreeGrafter"/>
</dbReference>
<name>A0A4P9Y2Y5_9FUNG</name>
<proteinExistence type="predicted"/>
<feature type="region of interest" description="Disordered" evidence="1">
    <location>
        <begin position="1"/>
        <end position="30"/>
    </location>
</feature>
<dbReference type="SUPFAM" id="SSF47794">
    <property type="entry name" value="Rad51 N-terminal domain-like"/>
    <property type="match status" value="1"/>
</dbReference>
<dbReference type="GO" id="GO:0003690">
    <property type="term" value="F:double-stranded DNA binding"/>
    <property type="evidence" value="ECO:0007669"/>
    <property type="project" value="TreeGrafter"/>
</dbReference>
<dbReference type="Gene3D" id="1.10.150.20">
    <property type="entry name" value="5' to 3' exonuclease, C-terminal subdomain"/>
    <property type="match status" value="1"/>
</dbReference>
<protein>
    <recommendedName>
        <fullName evidence="4">Rad51-domain-containing protein</fullName>
    </recommendedName>
</protein>
<dbReference type="OrthoDB" id="10251254at2759"/>
<organism evidence="2 3">
    <name type="scientific">Piptocephalis cylindrospora</name>
    <dbReference type="NCBI Taxonomy" id="1907219"/>
    <lineage>
        <taxon>Eukaryota</taxon>
        <taxon>Fungi</taxon>
        <taxon>Fungi incertae sedis</taxon>
        <taxon>Zoopagomycota</taxon>
        <taxon>Zoopagomycotina</taxon>
        <taxon>Zoopagomycetes</taxon>
        <taxon>Zoopagales</taxon>
        <taxon>Piptocephalidaceae</taxon>
        <taxon>Piptocephalis</taxon>
    </lineage>
</organism>
<dbReference type="InterPro" id="IPR010995">
    <property type="entry name" value="DNA_repair_Rad51/TF_NusA_a-hlx"/>
</dbReference>
<sequence length="87" mass="9646">MSAYSQQEDVAVMVDESSQQHQEEMEEEVAGPLPIQKLEEAGISVQDTRKLLEAGYHTVESIAYTPKKELLNIRGISEAKAEKIAAE</sequence>
<evidence type="ECO:0008006" key="4">
    <source>
        <dbReference type="Google" id="ProtNLM"/>
    </source>
</evidence>
<reference evidence="3" key="1">
    <citation type="journal article" date="2018" name="Nat. Microbiol.">
        <title>Leveraging single-cell genomics to expand the fungal tree of life.</title>
        <authorList>
            <person name="Ahrendt S.R."/>
            <person name="Quandt C.A."/>
            <person name="Ciobanu D."/>
            <person name="Clum A."/>
            <person name="Salamov A."/>
            <person name="Andreopoulos B."/>
            <person name="Cheng J.F."/>
            <person name="Woyke T."/>
            <person name="Pelin A."/>
            <person name="Henrissat B."/>
            <person name="Reynolds N.K."/>
            <person name="Benny G.L."/>
            <person name="Smith M.E."/>
            <person name="James T.Y."/>
            <person name="Grigoriev I.V."/>
        </authorList>
    </citation>
    <scope>NUCLEOTIDE SEQUENCE [LARGE SCALE GENOMIC DNA]</scope>
</reference>
<evidence type="ECO:0000313" key="3">
    <source>
        <dbReference type="Proteomes" id="UP000267251"/>
    </source>
</evidence>
<dbReference type="GO" id="GO:0006312">
    <property type="term" value="P:mitotic recombination"/>
    <property type="evidence" value="ECO:0007669"/>
    <property type="project" value="TreeGrafter"/>
</dbReference>
<accession>A0A4P9Y2Y5</accession>
<evidence type="ECO:0000313" key="2">
    <source>
        <dbReference type="EMBL" id="RKP13286.1"/>
    </source>
</evidence>
<dbReference type="GO" id="GO:0003697">
    <property type="term" value="F:single-stranded DNA binding"/>
    <property type="evidence" value="ECO:0007669"/>
    <property type="project" value="TreeGrafter"/>
</dbReference>
<dbReference type="Proteomes" id="UP000267251">
    <property type="component" value="Unassembled WGS sequence"/>
</dbReference>
<keyword evidence="3" id="KW-1185">Reference proteome</keyword>
<dbReference type="GO" id="GO:0007131">
    <property type="term" value="P:reciprocal meiotic recombination"/>
    <property type="evidence" value="ECO:0007669"/>
    <property type="project" value="TreeGrafter"/>
</dbReference>
<dbReference type="GO" id="GO:0000730">
    <property type="term" value="P:DNA recombinase assembly"/>
    <property type="evidence" value="ECO:0007669"/>
    <property type="project" value="TreeGrafter"/>
</dbReference>
<dbReference type="GO" id="GO:0000166">
    <property type="term" value="F:nucleotide binding"/>
    <property type="evidence" value="ECO:0007669"/>
    <property type="project" value="InterPro"/>
</dbReference>
<dbReference type="GO" id="GO:0000794">
    <property type="term" value="C:condensed nuclear chromosome"/>
    <property type="evidence" value="ECO:0007669"/>
    <property type="project" value="TreeGrafter"/>
</dbReference>